<dbReference type="InterPro" id="IPR036871">
    <property type="entry name" value="PX_dom_sf"/>
</dbReference>
<gene>
    <name evidence="2" type="ORF">THRCLA_21417</name>
</gene>
<dbReference type="EMBL" id="JNBS01001130">
    <property type="protein sequence ID" value="OQS02434.1"/>
    <property type="molecule type" value="Genomic_DNA"/>
</dbReference>
<evidence type="ECO:0000259" key="1">
    <source>
        <dbReference type="PROSITE" id="PS50195"/>
    </source>
</evidence>
<protein>
    <recommendedName>
        <fullName evidence="1">PX domain-containing protein</fullName>
    </recommendedName>
</protein>
<dbReference type="SUPFAM" id="SSF64268">
    <property type="entry name" value="PX domain"/>
    <property type="match status" value="1"/>
</dbReference>
<evidence type="ECO:0000313" key="3">
    <source>
        <dbReference type="Proteomes" id="UP000243217"/>
    </source>
</evidence>
<sequence>MEHLDIYLKADRDAVDKANNNKRCTMYIIYIKNISTDCKYTAKRRYSDFYELRNQILCLIENHCSTCDEHYEHIKSYPFPGRTLFPLLATQSSVIAERIDSLCLFLKDLLGHVLEGSDAQCTHTDATIRRKLIVEFLELEENNLMPRARPHPAESRTPVLHHRPMRATTSATIHRATSKSPRKPRVAADTCPRCLDKWINCLCEDDDDEVLGPQRHSDG</sequence>
<dbReference type="Proteomes" id="UP000243217">
    <property type="component" value="Unassembled WGS sequence"/>
</dbReference>
<dbReference type="CDD" id="cd06093">
    <property type="entry name" value="PX_domain"/>
    <property type="match status" value="1"/>
</dbReference>
<name>A0A1V9ZWQ5_9STRA</name>
<evidence type="ECO:0000313" key="2">
    <source>
        <dbReference type="EMBL" id="OQS02434.1"/>
    </source>
</evidence>
<dbReference type="Gene3D" id="3.30.1520.10">
    <property type="entry name" value="Phox-like domain"/>
    <property type="match status" value="1"/>
</dbReference>
<reference evidence="2 3" key="1">
    <citation type="journal article" date="2014" name="Genome Biol. Evol.">
        <title>The secreted proteins of Achlya hypogyna and Thraustotheca clavata identify the ancestral oomycete secretome and reveal gene acquisitions by horizontal gene transfer.</title>
        <authorList>
            <person name="Misner I."/>
            <person name="Blouin N."/>
            <person name="Leonard G."/>
            <person name="Richards T.A."/>
            <person name="Lane C.E."/>
        </authorList>
    </citation>
    <scope>NUCLEOTIDE SEQUENCE [LARGE SCALE GENOMIC DNA]</scope>
    <source>
        <strain evidence="2 3">ATCC 34112</strain>
    </source>
</reference>
<proteinExistence type="predicted"/>
<dbReference type="InterPro" id="IPR001683">
    <property type="entry name" value="PX_dom"/>
</dbReference>
<keyword evidence="3" id="KW-1185">Reference proteome</keyword>
<feature type="domain" description="PX" evidence="1">
    <location>
        <begin position="5"/>
        <end position="144"/>
    </location>
</feature>
<organism evidence="2 3">
    <name type="scientific">Thraustotheca clavata</name>
    <dbReference type="NCBI Taxonomy" id="74557"/>
    <lineage>
        <taxon>Eukaryota</taxon>
        <taxon>Sar</taxon>
        <taxon>Stramenopiles</taxon>
        <taxon>Oomycota</taxon>
        <taxon>Saprolegniomycetes</taxon>
        <taxon>Saprolegniales</taxon>
        <taxon>Achlyaceae</taxon>
        <taxon>Thraustotheca</taxon>
    </lineage>
</organism>
<dbReference type="AlphaFoldDB" id="A0A1V9ZWQ5"/>
<comment type="caution">
    <text evidence="2">The sequence shown here is derived from an EMBL/GenBank/DDBJ whole genome shotgun (WGS) entry which is preliminary data.</text>
</comment>
<dbReference type="OrthoDB" id="10254720at2759"/>
<dbReference type="GO" id="GO:0035091">
    <property type="term" value="F:phosphatidylinositol binding"/>
    <property type="evidence" value="ECO:0007669"/>
    <property type="project" value="InterPro"/>
</dbReference>
<dbReference type="PROSITE" id="PS50195">
    <property type="entry name" value="PX"/>
    <property type="match status" value="1"/>
</dbReference>
<dbReference type="Pfam" id="PF00787">
    <property type="entry name" value="PX"/>
    <property type="match status" value="1"/>
</dbReference>
<accession>A0A1V9ZWQ5</accession>